<keyword evidence="2" id="KW-1185">Reference proteome</keyword>
<dbReference type="Gramene" id="TRITD5Av1G246110.1">
    <property type="protein sequence ID" value="TRITD5Av1G246110.1"/>
    <property type="gene ID" value="TRITD5Av1G246110"/>
</dbReference>
<sequence length="73" mass="8183">MALCLPSSVIDRHCIKKEKRDFLVCSDEYMQVQEPGFLCRYATATRPCMCPDYSLPTNHTTTTIIILAAIGSL</sequence>
<name>A0A9R0U540_TRITD</name>
<proteinExistence type="predicted"/>
<protein>
    <submittedName>
        <fullName evidence="1">Uncharacterized protein</fullName>
    </submittedName>
</protein>
<evidence type="ECO:0000313" key="2">
    <source>
        <dbReference type="Proteomes" id="UP000324705"/>
    </source>
</evidence>
<accession>A0A9R0U540</accession>
<gene>
    <name evidence="1" type="ORF">TRITD_5Av1G246110</name>
</gene>
<dbReference type="Proteomes" id="UP000324705">
    <property type="component" value="Chromosome 5A"/>
</dbReference>
<dbReference type="EMBL" id="LT934119">
    <property type="protein sequence ID" value="VAI25175.1"/>
    <property type="molecule type" value="Genomic_DNA"/>
</dbReference>
<reference evidence="1 2" key="1">
    <citation type="submission" date="2017-09" db="EMBL/GenBank/DDBJ databases">
        <authorList>
            <consortium name="International Durum Wheat Genome Sequencing Consortium (IDWGSC)"/>
            <person name="Milanesi L."/>
        </authorList>
    </citation>
    <scope>NUCLEOTIDE SEQUENCE [LARGE SCALE GENOMIC DNA]</scope>
    <source>
        <strain evidence="2">cv. Svevo</strain>
    </source>
</reference>
<evidence type="ECO:0000313" key="1">
    <source>
        <dbReference type="EMBL" id="VAI25175.1"/>
    </source>
</evidence>
<organism evidence="1 2">
    <name type="scientific">Triticum turgidum subsp. durum</name>
    <name type="common">Durum wheat</name>
    <name type="synonym">Triticum durum</name>
    <dbReference type="NCBI Taxonomy" id="4567"/>
    <lineage>
        <taxon>Eukaryota</taxon>
        <taxon>Viridiplantae</taxon>
        <taxon>Streptophyta</taxon>
        <taxon>Embryophyta</taxon>
        <taxon>Tracheophyta</taxon>
        <taxon>Spermatophyta</taxon>
        <taxon>Magnoliopsida</taxon>
        <taxon>Liliopsida</taxon>
        <taxon>Poales</taxon>
        <taxon>Poaceae</taxon>
        <taxon>BOP clade</taxon>
        <taxon>Pooideae</taxon>
        <taxon>Triticodae</taxon>
        <taxon>Triticeae</taxon>
        <taxon>Triticinae</taxon>
        <taxon>Triticum</taxon>
    </lineage>
</organism>
<dbReference type="AlphaFoldDB" id="A0A9R0U540"/>